<evidence type="ECO:0000313" key="2">
    <source>
        <dbReference type="Proteomes" id="UP001501116"/>
    </source>
</evidence>
<name>A0ABN2SZF5_9PSEU</name>
<evidence type="ECO:0000313" key="1">
    <source>
        <dbReference type="EMBL" id="GAA1995353.1"/>
    </source>
</evidence>
<dbReference type="Gene3D" id="1.10.10.10">
    <property type="entry name" value="Winged helix-like DNA-binding domain superfamily/Winged helix DNA-binding domain"/>
    <property type="match status" value="1"/>
</dbReference>
<comment type="caution">
    <text evidence="1">The sequence shown here is derived from an EMBL/GenBank/DDBJ whole genome shotgun (WGS) entry which is preliminary data.</text>
</comment>
<organism evidence="1 2">
    <name type="scientific">Amycolatopsis minnesotensis</name>
    <dbReference type="NCBI Taxonomy" id="337894"/>
    <lineage>
        <taxon>Bacteria</taxon>
        <taxon>Bacillati</taxon>
        <taxon>Actinomycetota</taxon>
        <taxon>Actinomycetes</taxon>
        <taxon>Pseudonocardiales</taxon>
        <taxon>Pseudonocardiaceae</taxon>
        <taxon>Amycolatopsis</taxon>
    </lineage>
</organism>
<protein>
    <submittedName>
        <fullName evidence="1">Uncharacterized protein</fullName>
    </submittedName>
</protein>
<reference evidence="1 2" key="1">
    <citation type="journal article" date="2019" name="Int. J. Syst. Evol. Microbiol.">
        <title>The Global Catalogue of Microorganisms (GCM) 10K type strain sequencing project: providing services to taxonomists for standard genome sequencing and annotation.</title>
        <authorList>
            <consortium name="The Broad Institute Genomics Platform"/>
            <consortium name="The Broad Institute Genome Sequencing Center for Infectious Disease"/>
            <person name="Wu L."/>
            <person name="Ma J."/>
        </authorList>
    </citation>
    <scope>NUCLEOTIDE SEQUENCE [LARGE SCALE GENOMIC DNA]</scope>
    <source>
        <strain evidence="1 2">JCM 14545</strain>
    </source>
</reference>
<proteinExistence type="predicted"/>
<dbReference type="InterPro" id="IPR036388">
    <property type="entry name" value="WH-like_DNA-bd_sf"/>
</dbReference>
<accession>A0ABN2SZF5</accession>
<keyword evidence="2" id="KW-1185">Reference proteome</keyword>
<dbReference type="Proteomes" id="UP001501116">
    <property type="component" value="Unassembled WGS sequence"/>
</dbReference>
<dbReference type="EMBL" id="BAAANN010000104">
    <property type="protein sequence ID" value="GAA1995353.1"/>
    <property type="molecule type" value="Genomic_DNA"/>
</dbReference>
<gene>
    <name evidence="1" type="ORF">GCM10009754_88200</name>
</gene>
<sequence>MICSRYATAFFFVATDHTRFVGPTPSRITRVVDSLRARALVTKDGVPAGARGNIAVLNGVDLAAMHSAAPHGRRVLDHVPAEAVPALADALHRVTAALITPAR</sequence>